<sequence>MFENTQSASNELVVQWSKPESEREGTPLLVMFHGFGSNEADLISLAPRLPQEFTIASLRAPMREGMGYKWFHLMNSLDYSFDEVKASVELVLTWLDEVKKNHTKVVLFGFSMGMAMATSLQRRRPNEYDAVIGCSGFAIDAAGDPFFDDDAVAARKPAMFWGRDQQDPVITHDKIEFTNTWARSHVDLTKINYSNMMHSISAQEIAHINEYLRVKVLAA</sequence>
<evidence type="ECO:0000256" key="2">
    <source>
        <dbReference type="ARBA" id="ARBA00022801"/>
    </source>
</evidence>
<organism evidence="4 5">
    <name type="scientific">Neomicrococcus lactis</name>
    <dbReference type="NCBI Taxonomy" id="732241"/>
    <lineage>
        <taxon>Bacteria</taxon>
        <taxon>Bacillati</taxon>
        <taxon>Actinomycetota</taxon>
        <taxon>Actinomycetes</taxon>
        <taxon>Micrococcales</taxon>
        <taxon>Micrococcaceae</taxon>
        <taxon>Neomicrococcus</taxon>
    </lineage>
</organism>
<protein>
    <submittedName>
        <fullName evidence="4">Phospholipase/carboxylesterase</fullName>
    </submittedName>
</protein>
<dbReference type="Pfam" id="PF02230">
    <property type="entry name" value="Abhydrolase_2"/>
    <property type="match status" value="1"/>
</dbReference>
<evidence type="ECO:0000313" key="4">
    <source>
        <dbReference type="EMBL" id="MBB5598153.1"/>
    </source>
</evidence>
<comment type="caution">
    <text evidence="4">The sequence shown here is derived from an EMBL/GenBank/DDBJ whole genome shotgun (WGS) entry which is preliminary data.</text>
</comment>
<dbReference type="Gene3D" id="3.40.50.1820">
    <property type="entry name" value="alpha/beta hydrolase"/>
    <property type="match status" value="1"/>
</dbReference>
<evidence type="ECO:0000256" key="1">
    <source>
        <dbReference type="ARBA" id="ARBA00006499"/>
    </source>
</evidence>
<accession>A0A7W8YAU6</accession>
<dbReference type="RefSeq" id="WP_183641528.1">
    <property type="nucleotide sequence ID" value="NZ_JACHBL010000001.1"/>
</dbReference>
<gene>
    <name evidence="4" type="ORF">BKA12_001233</name>
</gene>
<dbReference type="SUPFAM" id="SSF53474">
    <property type="entry name" value="alpha/beta-Hydrolases"/>
    <property type="match status" value="1"/>
</dbReference>
<name>A0A7W8YAU6_9MICC</name>
<dbReference type="AlphaFoldDB" id="A0A7W8YAU6"/>
<reference evidence="4 5" key="1">
    <citation type="submission" date="2020-08" db="EMBL/GenBank/DDBJ databases">
        <title>Sequencing the genomes of 1000 actinobacteria strains.</title>
        <authorList>
            <person name="Klenk H.-P."/>
        </authorList>
    </citation>
    <scope>NUCLEOTIDE SEQUENCE [LARGE SCALE GENOMIC DNA]</scope>
    <source>
        <strain evidence="4 5">DSM 23694</strain>
    </source>
</reference>
<proteinExistence type="inferred from homology"/>
<comment type="similarity">
    <text evidence="1">Belongs to the AB hydrolase superfamily. AB hydrolase 2 family.</text>
</comment>
<dbReference type="GO" id="GO:0016787">
    <property type="term" value="F:hydrolase activity"/>
    <property type="evidence" value="ECO:0007669"/>
    <property type="project" value="UniProtKB-KW"/>
</dbReference>
<dbReference type="InterPro" id="IPR029058">
    <property type="entry name" value="AB_hydrolase_fold"/>
</dbReference>
<keyword evidence="2" id="KW-0378">Hydrolase</keyword>
<feature type="domain" description="Phospholipase/carboxylesterase/thioesterase" evidence="3">
    <location>
        <begin position="21"/>
        <end position="214"/>
    </location>
</feature>
<keyword evidence="5" id="KW-1185">Reference proteome</keyword>
<dbReference type="PANTHER" id="PTHR10655:SF17">
    <property type="entry name" value="LYSOPHOSPHOLIPASE-LIKE PROTEIN 1"/>
    <property type="match status" value="1"/>
</dbReference>
<dbReference type="InterPro" id="IPR003140">
    <property type="entry name" value="PLipase/COase/thioEstase"/>
</dbReference>
<dbReference type="PANTHER" id="PTHR10655">
    <property type="entry name" value="LYSOPHOSPHOLIPASE-RELATED"/>
    <property type="match status" value="1"/>
</dbReference>
<dbReference type="InterPro" id="IPR050565">
    <property type="entry name" value="LYPA1-2/EST-like"/>
</dbReference>
<dbReference type="EMBL" id="JACHBL010000001">
    <property type="protein sequence ID" value="MBB5598153.1"/>
    <property type="molecule type" value="Genomic_DNA"/>
</dbReference>
<evidence type="ECO:0000259" key="3">
    <source>
        <dbReference type="Pfam" id="PF02230"/>
    </source>
</evidence>
<dbReference type="Proteomes" id="UP000523863">
    <property type="component" value="Unassembled WGS sequence"/>
</dbReference>
<evidence type="ECO:0000313" key="5">
    <source>
        <dbReference type="Proteomes" id="UP000523863"/>
    </source>
</evidence>